<accession>A1RX28</accession>
<name>A1RX28_THEPD</name>
<dbReference type="InterPro" id="IPR001210">
    <property type="entry name" value="Ribosomal_eS17"/>
</dbReference>
<dbReference type="STRING" id="368408.Tpen_0349"/>
<dbReference type="HAMAP" id="MF_00511">
    <property type="entry name" value="Ribosomal_eS17"/>
    <property type="match status" value="1"/>
</dbReference>
<keyword evidence="6" id="KW-1185">Reference proteome</keyword>
<evidence type="ECO:0000256" key="2">
    <source>
        <dbReference type="ARBA" id="ARBA00022980"/>
    </source>
</evidence>
<dbReference type="eggNOG" id="arCOG01885">
    <property type="taxonomic scope" value="Archaea"/>
</dbReference>
<evidence type="ECO:0000256" key="4">
    <source>
        <dbReference type="HAMAP-Rule" id="MF_00511"/>
    </source>
</evidence>
<dbReference type="InterPro" id="IPR036401">
    <property type="entry name" value="Ribosomal_eS17_sf"/>
</dbReference>
<dbReference type="KEGG" id="tpe:Tpen_0349"/>
<keyword evidence="3 4" id="KW-0687">Ribonucleoprotein</keyword>
<dbReference type="GO" id="GO:0005840">
    <property type="term" value="C:ribosome"/>
    <property type="evidence" value="ECO:0007669"/>
    <property type="project" value="UniProtKB-KW"/>
</dbReference>
<dbReference type="RefSeq" id="WP_011752023.1">
    <property type="nucleotide sequence ID" value="NC_008698.1"/>
</dbReference>
<dbReference type="GO" id="GO:0003735">
    <property type="term" value="F:structural constituent of ribosome"/>
    <property type="evidence" value="ECO:0007669"/>
    <property type="project" value="InterPro"/>
</dbReference>
<keyword evidence="2 4" id="KW-0689">Ribosomal protein</keyword>
<gene>
    <name evidence="4" type="primary">rps17e</name>
    <name evidence="5" type="ordered locus">Tpen_0349</name>
</gene>
<organism evidence="5 6">
    <name type="scientific">Thermofilum pendens (strain DSM 2475 / Hrk 5)</name>
    <dbReference type="NCBI Taxonomy" id="368408"/>
    <lineage>
        <taxon>Archaea</taxon>
        <taxon>Thermoproteota</taxon>
        <taxon>Thermoprotei</taxon>
        <taxon>Thermofilales</taxon>
        <taxon>Thermofilaceae</taxon>
        <taxon>Thermofilum</taxon>
    </lineage>
</organism>
<evidence type="ECO:0000256" key="1">
    <source>
        <dbReference type="ARBA" id="ARBA00010444"/>
    </source>
</evidence>
<proteinExistence type="inferred from homology"/>
<dbReference type="PANTHER" id="PTHR10732">
    <property type="entry name" value="40S RIBOSOMAL PROTEIN S17"/>
    <property type="match status" value="1"/>
</dbReference>
<evidence type="ECO:0000313" key="6">
    <source>
        <dbReference type="Proteomes" id="UP000000641"/>
    </source>
</evidence>
<reference evidence="6" key="1">
    <citation type="journal article" date="2008" name="J. Bacteriol.">
        <title>Genome sequence of Thermofilum pendens reveals an exceptional loss of biosynthetic pathways without genome reduction.</title>
        <authorList>
            <person name="Anderson I."/>
            <person name="Rodriguez J."/>
            <person name="Susanti D."/>
            <person name="Porat I."/>
            <person name="Reich C."/>
            <person name="Ulrich L.E."/>
            <person name="Elkins J.G."/>
            <person name="Mavromatis K."/>
            <person name="Lykidis A."/>
            <person name="Kim E."/>
            <person name="Thompson L.S."/>
            <person name="Nolan M."/>
            <person name="Land M."/>
            <person name="Copeland A."/>
            <person name="Lapidus A."/>
            <person name="Lucas S."/>
            <person name="Detter C."/>
            <person name="Zhulin I.B."/>
            <person name="Olsen G.J."/>
            <person name="Whitman W."/>
            <person name="Mukhopadhyay B."/>
            <person name="Bristow J."/>
            <person name="Kyrpides N."/>
        </authorList>
    </citation>
    <scope>NUCLEOTIDE SEQUENCE [LARGE SCALE GENOMIC DNA]</scope>
    <source>
        <strain evidence="6">DSM 2475 / Hrk 5</strain>
    </source>
</reference>
<dbReference type="OrthoDB" id="52479at2157"/>
<evidence type="ECO:0000256" key="3">
    <source>
        <dbReference type="ARBA" id="ARBA00023274"/>
    </source>
</evidence>
<evidence type="ECO:0000313" key="5">
    <source>
        <dbReference type="EMBL" id="ABL77758.1"/>
    </source>
</evidence>
<protein>
    <recommendedName>
        <fullName evidence="4">Small ribosomal subunit protein eS17</fullName>
    </recommendedName>
</protein>
<comment type="similarity">
    <text evidence="1 4">Belongs to the eukaryotic ribosomal protein eS17 family.</text>
</comment>
<dbReference type="AlphaFoldDB" id="A1RX28"/>
<sequence>MGNVRSKLVKRTAKMLVEQYPDAFTVDFELNKKKLMEIADIPSRQLRNQIAGYITRLVRRKKLIEQRLSMRQEITMTDEEEYIRRIEGFSTSSTA</sequence>
<dbReference type="PANTHER" id="PTHR10732:SF0">
    <property type="entry name" value="40S RIBOSOMAL PROTEIN S17"/>
    <property type="match status" value="1"/>
</dbReference>
<dbReference type="EnsemblBacteria" id="ABL77758">
    <property type="protein sequence ID" value="ABL77758"/>
    <property type="gene ID" value="Tpen_0349"/>
</dbReference>
<dbReference type="EMBL" id="CP000505">
    <property type="protein sequence ID" value="ABL77758.1"/>
    <property type="molecule type" value="Genomic_DNA"/>
</dbReference>
<dbReference type="Pfam" id="PF00833">
    <property type="entry name" value="Ribosomal_S17e"/>
    <property type="match status" value="1"/>
</dbReference>
<dbReference type="SUPFAM" id="SSF116820">
    <property type="entry name" value="Rps17e-like"/>
    <property type="match status" value="1"/>
</dbReference>
<dbReference type="GO" id="GO:0006412">
    <property type="term" value="P:translation"/>
    <property type="evidence" value="ECO:0007669"/>
    <property type="project" value="UniProtKB-UniRule"/>
</dbReference>
<dbReference type="GO" id="GO:1990904">
    <property type="term" value="C:ribonucleoprotein complex"/>
    <property type="evidence" value="ECO:0007669"/>
    <property type="project" value="UniProtKB-KW"/>
</dbReference>
<dbReference type="NCBIfam" id="NF002242">
    <property type="entry name" value="PRK01151.1"/>
    <property type="match status" value="1"/>
</dbReference>
<dbReference type="HOGENOM" id="CLU_176720_2_0_2"/>
<dbReference type="Proteomes" id="UP000000641">
    <property type="component" value="Chromosome"/>
</dbReference>
<dbReference type="Gene3D" id="1.10.60.20">
    <property type="entry name" value="Ribosomal protein S17e-like"/>
    <property type="match status" value="1"/>
</dbReference>
<dbReference type="GeneID" id="4601460"/>